<dbReference type="AlphaFoldDB" id="A0A2H0ZZ42"/>
<reference evidence="3" key="3">
    <citation type="submission" date="2021-06" db="EMBL/GenBank/DDBJ databases">
        <title>Candida auris outbreak in lebanese hospital.</title>
        <authorList>
            <person name="Finianos M."/>
        </authorList>
    </citation>
    <scope>NUCLEOTIDE SEQUENCE</scope>
    <source>
        <strain evidence="3">CA7LBN</strain>
    </source>
</reference>
<dbReference type="OMA" id="AKYECLA"/>
<dbReference type="VEuPathDB" id="FungiDB:CJI96_0000160"/>
<dbReference type="Proteomes" id="UP000825438">
    <property type="component" value="Chromosome I"/>
</dbReference>
<organism evidence="2">
    <name type="scientific">Candidozyma auris</name>
    <name type="common">Yeast</name>
    <name type="synonym">Candida auris</name>
    <dbReference type="NCBI Taxonomy" id="498019"/>
    <lineage>
        <taxon>Eukaryota</taxon>
        <taxon>Fungi</taxon>
        <taxon>Dikarya</taxon>
        <taxon>Ascomycota</taxon>
        <taxon>Saccharomycotina</taxon>
        <taxon>Pichiomycetes</taxon>
        <taxon>Metschnikowiaceae</taxon>
        <taxon>Candidozyma</taxon>
    </lineage>
</organism>
<reference evidence="2" key="2">
    <citation type="submission" date="2017-11" db="EMBL/GenBank/DDBJ databases">
        <title>Candida auris genome assembly and annotation.</title>
        <authorList>
            <person name="Munoz J.F."/>
            <person name="Gade L.G."/>
            <person name="Chow N.A."/>
            <person name="Litvintseva A.P."/>
            <person name="Loparev V.N."/>
            <person name="Cuomo C.A."/>
        </authorList>
    </citation>
    <scope>NUCLEOTIDE SEQUENCE</scope>
    <source>
        <strain evidence="2">B8441</strain>
    </source>
</reference>
<dbReference type="VEuPathDB" id="FungiDB:CJI97_002358"/>
<feature type="compositionally biased region" description="Low complexity" evidence="1">
    <location>
        <begin position="291"/>
        <end position="302"/>
    </location>
</feature>
<sequence length="477" mass="53442">MSFTTFDTYDAFEDPILALAKDPNLVKEKSKNSKITQIIQGFAVAERKVSRLCQLSLTILQTLEKIDLNLKNWAFLSLDLNSTDHFDASNTEEYKEFNNNVSLKVINSCQELTKKLNKISADVDFITNASRSLSPREFISDSGTLLTSLTLRNIRLKDELRDKVTIAYSKAKLITIGTDLEQMLGEGSLEQQQTVHSYKQFVVSLLNQLNTAVESDDIEERNECLAVISDMEQMFEAFKVEKVQQAKDELQRRNEMAEDSDATASSPYGSATKSQKTSPESDFGYSRRDSVSSQSTAMMSQSAFSEDLPHLLSAFHQDEKSDNRSEKSLDISQIKEGKNKKSQKSPSDPSASTILHFPRQKSHLPETSLYSGSEIVAAPETPSPYSYINSNSSWLSKLGIRPQVITTDKHLLKSASVNRGFAEKQLPTPSSSTSFIEDTDDEDYEKRKHISLSTENLEAHTLSSLSIDDSQLVEYVE</sequence>
<feature type="region of interest" description="Disordered" evidence="1">
    <location>
        <begin position="316"/>
        <end position="363"/>
    </location>
</feature>
<name>A0A2H0ZZ42_CANAR</name>
<feature type="compositionally biased region" description="Basic and acidic residues" evidence="1">
    <location>
        <begin position="316"/>
        <end position="339"/>
    </location>
</feature>
<accession>A0A2H0ZZ42</accession>
<dbReference type="EMBL" id="CP076749">
    <property type="protein sequence ID" value="QWW22758.1"/>
    <property type="molecule type" value="Genomic_DNA"/>
</dbReference>
<gene>
    <name evidence="2" type="ORF">B9J08_001696</name>
    <name evidence="3" type="ORF">CA7LBN_001505</name>
</gene>
<feature type="compositionally biased region" description="Polar residues" evidence="1">
    <location>
        <begin position="344"/>
        <end position="353"/>
    </location>
</feature>
<evidence type="ECO:0000256" key="1">
    <source>
        <dbReference type="SAM" id="MobiDB-lite"/>
    </source>
</evidence>
<protein>
    <submittedName>
        <fullName evidence="2">Uncharacterized protein</fullName>
    </submittedName>
</protein>
<feature type="region of interest" description="Disordered" evidence="1">
    <location>
        <begin position="249"/>
        <end position="302"/>
    </location>
</feature>
<evidence type="ECO:0000313" key="3">
    <source>
        <dbReference type="EMBL" id="QWW22758.1"/>
    </source>
</evidence>
<proteinExistence type="predicted"/>
<dbReference type="VEuPathDB" id="FungiDB:CJJ07_000008"/>
<dbReference type="EMBL" id="PEKT02000004">
    <property type="protein sequence ID" value="PIS55592.1"/>
    <property type="molecule type" value="Genomic_DNA"/>
</dbReference>
<feature type="region of interest" description="Disordered" evidence="1">
    <location>
        <begin position="422"/>
        <end position="443"/>
    </location>
</feature>
<reference evidence="2" key="1">
    <citation type="journal article" date="2017" name="Clin. Infect. Dis.">
        <title>Simultaneous emergence of multidrug-resistant Candida auris on 3 continents confirmed by whole-genome sequencing and epidemiological analyses.</title>
        <authorList>
            <person name="Lockhart S.R."/>
            <person name="Etienne K.A."/>
            <person name="Vallabhaneni S."/>
            <person name="Farooqi J."/>
            <person name="Chowdhary A."/>
            <person name="Govender N.P."/>
            <person name="Colombo A.L."/>
            <person name="Calvo B."/>
            <person name="Cuomo C.A."/>
            <person name="Desjardins C.A."/>
            <person name="Berkow E.L."/>
            <person name="Castanheira M."/>
            <person name="Magobo R.E."/>
            <person name="Jabeen K."/>
            <person name="Asghar R.J."/>
            <person name="Meis J.F."/>
            <person name="Jackson B."/>
            <person name="Chiller T."/>
            <person name="Litvintseva A.P."/>
        </authorList>
    </citation>
    <scope>NUCLEOTIDE SEQUENCE [LARGE SCALE GENOMIC DNA]</scope>
    <source>
        <strain evidence="2">B8441</strain>
    </source>
</reference>
<dbReference type="VEuPathDB" id="FungiDB:B9J08_001696"/>
<feature type="compositionally biased region" description="Polar residues" evidence="1">
    <location>
        <begin position="262"/>
        <end position="280"/>
    </location>
</feature>
<dbReference type="VEuPathDB" id="FungiDB:CJJ09_001780"/>
<evidence type="ECO:0000313" key="2">
    <source>
        <dbReference type="EMBL" id="PIS55592.1"/>
    </source>
</evidence>
<feature type="compositionally biased region" description="Polar residues" evidence="1">
    <location>
        <begin position="427"/>
        <end position="436"/>
    </location>
</feature>